<feature type="transmembrane region" description="Helical" evidence="7">
    <location>
        <begin position="100"/>
        <end position="121"/>
    </location>
</feature>
<feature type="transmembrane region" description="Helical" evidence="7">
    <location>
        <begin position="194"/>
        <end position="212"/>
    </location>
</feature>
<evidence type="ECO:0000259" key="8">
    <source>
        <dbReference type="SMART" id="SM00014"/>
    </source>
</evidence>
<reference evidence="9 10" key="1">
    <citation type="submission" date="2021-03" db="EMBL/GenBank/DDBJ databases">
        <title>Sequencing the genomes of 1000 actinobacteria strains.</title>
        <authorList>
            <person name="Klenk H.-P."/>
        </authorList>
    </citation>
    <scope>NUCLEOTIDE SEQUENCE [LARGE SCALE GENOMIC DNA]</scope>
    <source>
        <strain evidence="9 10">DSM 20168</strain>
    </source>
</reference>
<name>A0ABS4XTX3_GLUPR</name>
<dbReference type="Pfam" id="PF01569">
    <property type="entry name" value="PAP2"/>
    <property type="match status" value="1"/>
</dbReference>
<keyword evidence="10" id="KW-1185">Reference proteome</keyword>
<dbReference type="PANTHER" id="PTHR14969:SF62">
    <property type="entry name" value="DECAPRENYLPHOSPHORYL-5-PHOSPHORIBOSE PHOSPHATASE RV3807C-RELATED"/>
    <property type="match status" value="1"/>
</dbReference>
<keyword evidence="2" id="KW-1003">Cell membrane</keyword>
<evidence type="ECO:0000256" key="5">
    <source>
        <dbReference type="ARBA" id="ARBA00022989"/>
    </source>
</evidence>
<comment type="caution">
    <text evidence="9">The sequence shown here is derived from an EMBL/GenBank/DDBJ whole genome shotgun (WGS) entry which is preliminary data.</text>
</comment>
<evidence type="ECO:0000256" key="3">
    <source>
        <dbReference type="ARBA" id="ARBA00022692"/>
    </source>
</evidence>
<keyword evidence="5 7" id="KW-1133">Transmembrane helix</keyword>
<dbReference type="PANTHER" id="PTHR14969">
    <property type="entry name" value="SPHINGOSINE-1-PHOSPHATE PHOSPHOHYDROLASE"/>
    <property type="match status" value="1"/>
</dbReference>
<dbReference type="SUPFAM" id="SSF48317">
    <property type="entry name" value="Acid phosphatase/Vanadium-dependent haloperoxidase"/>
    <property type="match status" value="1"/>
</dbReference>
<evidence type="ECO:0000313" key="9">
    <source>
        <dbReference type="EMBL" id="MBP2399948.1"/>
    </source>
</evidence>
<evidence type="ECO:0000256" key="4">
    <source>
        <dbReference type="ARBA" id="ARBA00022801"/>
    </source>
</evidence>
<evidence type="ECO:0000256" key="1">
    <source>
        <dbReference type="ARBA" id="ARBA00004651"/>
    </source>
</evidence>
<sequence length="232" mass="24764">MPSQKAGLESRFMTPESVRAASMRPVLPVLIALGLMTLSLPAFVVRKQLYTAITAAADSSPALTLLAVFFVDTALLLLVLFTAGLAVWSWFKDRAALTRLALGGVGVLLAYAASSSLKLVFTEARPCQSIHVALAETCPPHGDWSWPSNHSVLAAAFAAACALAVVRLRWYLAAVALLIAVARVGVGAHYLHDVLFGLGLGLLVVLATVHLLPRLRRVLPSSVPWMRQAGRH</sequence>
<dbReference type="EC" id="3.6.1.27" evidence="9"/>
<keyword evidence="6 7" id="KW-0472">Membrane</keyword>
<dbReference type="SMART" id="SM00014">
    <property type="entry name" value="acidPPc"/>
    <property type="match status" value="1"/>
</dbReference>
<proteinExistence type="predicted"/>
<evidence type="ECO:0000256" key="2">
    <source>
        <dbReference type="ARBA" id="ARBA00022475"/>
    </source>
</evidence>
<dbReference type="InterPro" id="IPR036938">
    <property type="entry name" value="PAP2/HPO_sf"/>
</dbReference>
<accession>A0ABS4XTX3</accession>
<keyword evidence="4 9" id="KW-0378">Hydrolase</keyword>
<dbReference type="RefSeq" id="WP_188946821.1">
    <property type="nucleotide sequence ID" value="NZ_BMPH01000001.1"/>
</dbReference>
<evidence type="ECO:0000256" key="6">
    <source>
        <dbReference type="ARBA" id="ARBA00023136"/>
    </source>
</evidence>
<comment type="subcellular location">
    <subcellularLocation>
        <location evidence="1">Cell membrane</location>
        <topology evidence="1">Multi-pass membrane protein</topology>
    </subcellularLocation>
</comment>
<evidence type="ECO:0000313" key="10">
    <source>
        <dbReference type="Proteomes" id="UP001195422"/>
    </source>
</evidence>
<dbReference type="Gene3D" id="1.20.144.10">
    <property type="entry name" value="Phosphatidic acid phosphatase type 2/haloperoxidase"/>
    <property type="match status" value="1"/>
</dbReference>
<feature type="transmembrane region" description="Helical" evidence="7">
    <location>
        <begin position="171"/>
        <end position="188"/>
    </location>
</feature>
<organism evidence="9 10">
    <name type="scientific">Glutamicibacter protophormiae</name>
    <name type="common">Brevibacterium protophormiae</name>
    <dbReference type="NCBI Taxonomy" id="37930"/>
    <lineage>
        <taxon>Bacteria</taxon>
        <taxon>Bacillati</taxon>
        <taxon>Actinomycetota</taxon>
        <taxon>Actinomycetes</taxon>
        <taxon>Micrococcales</taxon>
        <taxon>Micrococcaceae</taxon>
        <taxon>Glutamicibacter</taxon>
    </lineage>
</organism>
<dbReference type="GO" id="GO:0050380">
    <property type="term" value="F:undecaprenyl-diphosphatase activity"/>
    <property type="evidence" value="ECO:0007669"/>
    <property type="project" value="UniProtKB-EC"/>
</dbReference>
<protein>
    <submittedName>
        <fullName evidence="9">Undecaprenyl-diphosphatase</fullName>
        <ecNumber evidence="9">3.6.1.27</ecNumber>
    </submittedName>
</protein>
<dbReference type="EMBL" id="JAGIOJ010000001">
    <property type="protein sequence ID" value="MBP2399948.1"/>
    <property type="molecule type" value="Genomic_DNA"/>
</dbReference>
<feature type="transmembrane region" description="Helical" evidence="7">
    <location>
        <begin position="21"/>
        <end position="45"/>
    </location>
</feature>
<keyword evidence="3 7" id="KW-0812">Transmembrane</keyword>
<dbReference type="Proteomes" id="UP001195422">
    <property type="component" value="Unassembled WGS sequence"/>
</dbReference>
<evidence type="ECO:0000256" key="7">
    <source>
        <dbReference type="SAM" id="Phobius"/>
    </source>
</evidence>
<feature type="domain" description="Phosphatidic acid phosphatase type 2/haloperoxidase" evidence="8">
    <location>
        <begin position="97"/>
        <end position="209"/>
    </location>
</feature>
<feature type="transmembrane region" description="Helical" evidence="7">
    <location>
        <begin position="65"/>
        <end position="88"/>
    </location>
</feature>
<dbReference type="InterPro" id="IPR000326">
    <property type="entry name" value="PAP2/HPO"/>
</dbReference>
<gene>
    <name evidence="9" type="ORF">JOF39_003029</name>
</gene>